<comment type="caution">
    <text evidence="2">The sequence shown here is derived from an EMBL/GenBank/DDBJ whole genome shotgun (WGS) entry which is preliminary data.</text>
</comment>
<gene>
    <name evidence="2" type="ORF">M9Y10_004264</name>
</gene>
<dbReference type="PANTHER" id="PTHR10257">
    <property type="entry name" value="SERINE/THREONINE PROTEIN PHOSPHATASE 2A PP2A REGULATORY SUBUNIT B"/>
    <property type="match status" value="1"/>
</dbReference>
<keyword evidence="3" id="KW-1185">Reference proteome</keyword>
<feature type="region of interest" description="Disordered" evidence="1">
    <location>
        <begin position="515"/>
        <end position="562"/>
    </location>
</feature>
<feature type="compositionally biased region" description="Polar residues" evidence="1">
    <location>
        <begin position="516"/>
        <end position="534"/>
    </location>
</feature>
<accession>A0ABR2JSV6</accession>
<dbReference type="InterPro" id="IPR016024">
    <property type="entry name" value="ARM-type_fold"/>
</dbReference>
<dbReference type="EMBL" id="JAPFFF010000010">
    <property type="protein sequence ID" value="KAK8881523.1"/>
    <property type="molecule type" value="Genomic_DNA"/>
</dbReference>
<dbReference type="Gene3D" id="1.25.10.10">
    <property type="entry name" value="Leucine-rich Repeat Variant"/>
    <property type="match status" value="1"/>
</dbReference>
<dbReference type="Pfam" id="PF01603">
    <property type="entry name" value="B56"/>
    <property type="match status" value="1"/>
</dbReference>
<dbReference type="InterPro" id="IPR011989">
    <property type="entry name" value="ARM-like"/>
</dbReference>
<reference evidence="2 3" key="1">
    <citation type="submission" date="2024-04" db="EMBL/GenBank/DDBJ databases">
        <title>Tritrichomonas musculus Genome.</title>
        <authorList>
            <person name="Alves-Ferreira E."/>
            <person name="Grigg M."/>
            <person name="Lorenzi H."/>
            <person name="Galac M."/>
        </authorList>
    </citation>
    <scope>NUCLEOTIDE SEQUENCE [LARGE SCALE GENOMIC DNA]</scope>
    <source>
        <strain evidence="2 3">EAF2021</strain>
    </source>
</reference>
<proteinExistence type="predicted"/>
<evidence type="ECO:0008006" key="4">
    <source>
        <dbReference type="Google" id="ProtNLM"/>
    </source>
</evidence>
<evidence type="ECO:0000313" key="2">
    <source>
        <dbReference type="EMBL" id="KAK8881523.1"/>
    </source>
</evidence>
<dbReference type="SUPFAM" id="SSF48371">
    <property type="entry name" value="ARM repeat"/>
    <property type="match status" value="1"/>
</dbReference>
<feature type="region of interest" description="Disordered" evidence="1">
    <location>
        <begin position="1"/>
        <end position="32"/>
    </location>
</feature>
<evidence type="ECO:0000256" key="1">
    <source>
        <dbReference type="SAM" id="MobiDB-lite"/>
    </source>
</evidence>
<evidence type="ECO:0000313" key="3">
    <source>
        <dbReference type="Proteomes" id="UP001470230"/>
    </source>
</evidence>
<dbReference type="InterPro" id="IPR002554">
    <property type="entry name" value="PP2A_B56"/>
</dbReference>
<feature type="compositionally biased region" description="Basic residues" evidence="1">
    <location>
        <begin position="9"/>
        <end position="24"/>
    </location>
</feature>
<sequence length="562" mass="65453">MKGMIRPTKQNKKYKVQGSRRRSGPARSDPNMKKYLNKKYKHKNPIPKIRSLDEQSTYIAPSTISLSNNFLIPFQVPTISSKTDAIFGKSIYVYVDRNLESSKLIEKTLNFEQVKPSEIPALFISKCRACCGFCNYRDDRFDTKLKQIKYETLHQLYNAITNQEFTKKLPTTCINTLFHMICINIFRPVNKKKNVFEYTPDCDVCDKEWPHLELIYMIFQYILSTKLLILNSIQIKNHVRQLFKLLLSPDEREQLEVCNALSIILKSFPDSRQIISAKTLSFLQSGLNDENIQKCFHSFLSFYAKNIQLLRPQKSQMFFKSFLLPLILSPRFSLFHESFLDVMKVTLLNDHDKANEYCLYLLNHWPVSNFKKQPAFLEILHQLVISYGNSINQKVSILLIKRLIECFSDPTADVSQQSMFMMEDDAFVNLFWEKASTLKNEVYAILRNVASTHWIENTRSFAKETLDILIKSTPKEKLLEENSVFEAKTDNNDNNHASHVEMNWNIIKSMARKNSSKVINKPRSSNNENAQDNFIQPIFSVKPPSQTRRSGRFKRNFGTNST</sequence>
<name>A0ABR2JSV6_9EUKA</name>
<protein>
    <recommendedName>
        <fullName evidence="4">Phosphoprotein phosphatase</fullName>
    </recommendedName>
</protein>
<dbReference type="Proteomes" id="UP001470230">
    <property type="component" value="Unassembled WGS sequence"/>
</dbReference>
<dbReference type="PANTHER" id="PTHR10257:SF3">
    <property type="entry name" value="SERINE_THREONINE-PROTEIN PHOSPHATASE 2A 56 KDA REGULATORY SUBUNIT GAMMA ISOFORM"/>
    <property type="match status" value="1"/>
</dbReference>
<organism evidence="2 3">
    <name type="scientific">Tritrichomonas musculus</name>
    <dbReference type="NCBI Taxonomy" id="1915356"/>
    <lineage>
        <taxon>Eukaryota</taxon>
        <taxon>Metamonada</taxon>
        <taxon>Parabasalia</taxon>
        <taxon>Tritrichomonadida</taxon>
        <taxon>Tritrichomonadidae</taxon>
        <taxon>Tritrichomonas</taxon>
    </lineage>
</organism>